<proteinExistence type="predicted"/>
<name>A0A5B8CSE8_9PROT</name>
<keyword evidence="1" id="KW-0472">Membrane</keyword>
<dbReference type="Proteomes" id="UP000311008">
    <property type="component" value="Chromosome"/>
</dbReference>
<feature type="transmembrane region" description="Helical" evidence="1">
    <location>
        <begin position="63"/>
        <end position="81"/>
    </location>
</feature>
<reference evidence="3" key="1">
    <citation type="journal article" date="2019" name="ISME J.">
        <title>Evolution in action: habitat transition from sediment to the pelagial leads to genome streamlining in Methylophilaceae.</title>
        <authorList>
            <person name="Salcher M."/>
            <person name="Schaefle D."/>
            <person name="Kaspar M."/>
            <person name="Neuenschwander S.M."/>
            <person name="Ghai R."/>
        </authorList>
    </citation>
    <scope>NUCLEOTIDE SEQUENCE [LARGE SCALE GENOMIC DNA]</scope>
    <source>
        <strain evidence="3">MMS-M-51</strain>
    </source>
</reference>
<dbReference type="Pfam" id="PF19744">
    <property type="entry name" value="DUF6232"/>
    <property type="match status" value="1"/>
</dbReference>
<evidence type="ECO:0000313" key="3">
    <source>
        <dbReference type="Proteomes" id="UP000311008"/>
    </source>
</evidence>
<sequence>MDKKAFFSQEGVTVSQTRFVVLDKVYEIKRISTLTCKKSSPDFSLAILHLFIGVLLILNEDDLFALGGCFVLLGIIFSVAARPRYSIILTLPEGEVTALTSTDQQHVDRIIQAIHVYSAQSSPVEIHDECVADSDPDLPSFTPPAIS</sequence>
<keyword evidence="1" id="KW-1133">Transmembrane helix</keyword>
<evidence type="ECO:0000313" key="2">
    <source>
        <dbReference type="EMBL" id="QDC44129.1"/>
    </source>
</evidence>
<accession>A0A5B8CSE8</accession>
<organism evidence="2 3">
    <name type="scientific">Methylophilus medardicus</name>
    <dbReference type="NCBI Taxonomy" id="2588534"/>
    <lineage>
        <taxon>Bacteria</taxon>
        <taxon>Pseudomonadati</taxon>
        <taxon>Pseudomonadota</taxon>
        <taxon>Betaproteobacteria</taxon>
        <taxon>Nitrosomonadales</taxon>
        <taxon>Methylophilaceae</taxon>
        <taxon>Methylophilus</taxon>
    </lineage>
</organism>
<dbReference type="RefSeq" id="WP_140003465.1">
    <property type="nucleotide sequence ID" value="NZ_CP040946.1"/>
</dbReference>
<dbReference type="InterPro" id="IPR045629">
    <property type="entry name" value="DUF6232"/>
</dbReference>
<keyword evidence="3" id="KW-1185">Reference proteome</keyword>
<gene>
    <name evidence="2" type="ORF">FIU01_06080</name>
</gene>
<protein>
    <recommendedName>
        <fullName evidence="4">QacE</fullName>
    </recommendedName>
</protein>
<dbReference type="KEGG" id="mmec:FIU01_06080"/>
<dbReference type="OrthoDB" id="8537346at2"/>
<dbReference type="EMBL" id="CP040946">
    <property type="protein sequence ID" value="QDC44129.1"/>
    <property type="molecule type" value="Genomic_DNA"/>
</dbReference>
<evidence type="ECO:0008006" key="4">
    <source>
        <dbReference type="Google" id="ProtNLM"/>
    </source>
</evidence>
<evidence type="ECO:0000256" key="1">
    <source>
        <dbReference type="SAM" id="Phobius"/>
    </source>
</evidence>
<keyword evidence="1" id="KW-0812">Transmembrane</keyword>
<dbReference type="AlphaFoldDB" id="A0A5B8CSE8"/>
<feature type="transmembrane region" description="Helical" evidence="1">
    <location>
        <begin position="39"/>
        <end position="57"/>
    </location>
</feature>